<keyword evidence="2" id="KW-1185">Reference proteome</keyword>
<gene>
    <name evidence="1" type="ORF">AXK11_03600</name>
</gene>
<dbReference type="OrthoDB" id="197191at2"/>
<proteinExistence type="predicted"/>
<dbReference type="Pfam" id="PF13618">
    <property type="entry name" value="Gluconate_2-dh3"/>
    <property type="match status" value="1"/>
</dbReference>
<protein>
    <submittedName>
        <fullName evidence="1">Twin-arginine translocation pathway signal</fullName>
    </submittedName>
</protein>
<dbReference type="AlphaFoldDB" id="A0A139SQ42"/>
<sequence length="181" mass="20293">MNRRELLKLIAAATGAAMIGTPQFLYGYINPPEANNDFSEADVAKLDEIAETIIPRTDTPGAKDAGCGLIMAQIVTDCYSPEEQQRFREGLADLDKRTNGRFMKMSPKERADLFRTLHAELKAPDVEGGPPKPHYFTMFKQLTIWTFFSSEVGAKQVLRYVAVPGRYEDIPYEPGMRAWAT</sequence>
<evidence type="ECO:0000313" key="1">
    <source>
        <dbReference type="EMBL" id="KXU36634.1"/>
    </source>
</evidence>
<reference evidence="2" key="1">
    <citation type="submission" date="2016-02" db="EMBL/GenBank/DDBJ databases">
        <authorList>
            <person name="Sanders J.G."/>
            <person name="Lin J.Y."/>
            <person name="Wertz J.T."/>
            <person name="Russell J.A."/>
            <person name="Moreau C.S."/>
            <person name="Powell S."/>
        </authorList>
    </citation>
    <scope>NUCLEOTIDE SEQUENCE [LARGE SCALE GENOMIC DNA]</scope>
    <source>
        <strain evidence="2">CAG34</strain>
    </source>
</reference>
<dbReference type="STRING" id="1548207.AXK11_03600"/>
<accession>A0A139SQ42</accession>
<organism evidence="1 2">
    <name type="scientific">Cephaloticoccus primus</name>
    <dbReference type="NCBI Taxonomy" id="1548207"/>
    <lineage>
        <taxon>Bacteria</taxon>
        <taxon>Pseudomonadati</taxon>
        <taxon>Verrucomicrobiota</taxon>
        <taxon>Opitutia</taxon>
        <taxon>Opitutales</taxon>
        <taxon>Opitutaceae</taxon>
        <taxon>Cephaloticoccus</taxon>
    </lineage>
</organism>
<dbReference type="Proteomes" id="UP000070058">
    <property type="component" value="Unassembled WGS sequence"/>
</dbReference>
<dbReference type="EMBL" id="LSZQ01000029">
    <property type="protein sequence ID" value="KXU36634.1"/>
    <property type="molecule type" value="Genomic_DNA"/>
</dbReference>
<dbReference type="RefSeq" id="WP_068629333.1">
    <property type="nucleotide sequence ID" value="NZ_LSZQ01000029.1"/>
</dbReference>
<name>A0A139SQ42_9BACT</name>
<dbReference type="InterPro" id="IPR027056">
    <property type="entry name" value="Gluconate_2DH_su3"/>
</dbReference>
<evidence type="ECO:0000313" key="2">
    <source>
        <dbReference type="Proteomes" id="UP000070058"/>
    </source>
</evidence>
<comment type="caution">
    <text evidence="1">The sequence shown here is derived from an EMBL/GenBank/DDBJ whole genome shotgun (WGS) entry which is preliminary data.</text>
</comment>